<dbReference type="EMBL" id="BAABHB010000003">
    <property type="protein sequence ID" value="GAA4403179.1"/>
    <property type="molecule type" value="Genomic_DNA"/>
</dbReference>
<dbReference type="SUPFAM" id="SSF53383">
    <property type="entry name" value="PLP-dependent transferases"/>
    <property type="match status" value="1"/>
</dbReference>
<dbReference type="CDD" id="cd00616">
    <property type="entry name" value="AHBA_syn"/>
    <property type="match status" value="1"/>
</dbReference>
<comment type="caution">
    <text evidence="4">The sequence shown here is derived from an EMBL/GenBank/DDBJ whole genome shotgun (WGS) entry which is preliminary data.</text>
</comment>
<gene>
    <name evidence="4" type="ORF">GCM10023187_19010</name>
</gene>
<reference evidence="5" key="1">
    <citation type="journal article" date="2019" name="Int. J. Syst. Evol. Microbiol.">
        <title>The Global Catalogue of Microorganisms (GCM) 10K type strain sequencing project: providing services to taxonomists for standard genome sequencing and annotation.</title>
        <authorList>
            <consortium name="The Broad Institute Genomics Platform"/>
            <consortium name="The Broad Institute Genome Sequencing Center for Infectious Disease"/>
            <person name="Wu L."/>
            <person name="Ma J."/>
        </authorList>
    </citation>
    <scope>NUCLEOTIDE SEQUENCE [LARGE SCALE GENOMIC DNA]</scope>
    <source>
        <strain evidence="5">JCM 17925</strain>
    </source>
</reference>
<evidence type="ECO:0000313" key="5">
    <source>
        <dbReference type="Proteomes" id="UP001500936"/>
    </source>
</evidence>
<accession>A0ABP8KBQ4</accession>
<evidence type="ECO:0000256" key="3">
    <source>
        <dbReference type="RuleBase" id="RU004508"/>
    </source>
</evidence>
<sequence length="363" mass="39833">MIPFLDLGAVNSPHAERIAQAVQRVIQSGWYILGNEVTGFEAAFARYCGTRHCIGVANGLDALTLVLKAWDFPPASEVIVPANTYIASVLAVTHAGLSPVFVEPDPTTYVFDPKTIEAVLTARTRAILPVHLYGRCCDMEPITAMARRYGLKVLEDAAQAQGAVYRTQKAGNLGDAAGFSFYPSKNLGAMGDAGAITTNDDTLAERLRYLRNYGSGQKYRNAYVGFNSRLDEVQAAILSAKLPYLDAENARRRQLAGRYLAGITHPDVLLPPADGVIDDVWHLFVIRHPQRDAFRNYLHERSIGTDTHYPVAPYKQPAYAAYAHLSLPISDQLHREVVSLPLNTALTDTQVQYIIDTINGYAA</sequence>
<dbReference type="Gene3D" id="3.40.640.10">
    <property type="entry name" value="Type I PLP-dependent aspartate aminotransferase-like (Major domain)"/>
    <property type="match status" value="1"/>
</dbReference>
<evidence type="ECO:0000256" key="1">
    <source>
        <dbReference type="ARBA" id="ARBA00022898"/>
    </source>
</evidence>
<dbReference type="GO" id="GO:0008483">
    <property type="term" value="F:transaminase activity"/>
    <property type="evidence" value="ECO:0007669"/>
    <property type="project" value="UniProtKB-KW"/>
</dbReference>
<protein>
    <submittedName>
        <fullName evidence="4">DegT/DnrJ/EryC1/StrS family aminotransferase</fullName>
    </submittedName>
</protein>
<proteinExistence type="inferred from homology"/>
<dbReference type="PIRSF" id="PIRSF000390">
    <property type="entry name" value="PLP_StrS"/>
    <property type="match status" value="1"/>
</dbReference>
<dbReference type="PANTHER" id="PTHR30244">
    <property type="entry name" value="TRANSAMINASE"/>
    <property type="match status" value="1"/>
</dbReference>
<keyword evidence="4" id="KW-0032">Aminotransferase</keyword>
<dbReference type="Proteomes" id="UP001500936">
    <property type="component" value="Unassembled WGS sequence"/>
</dbReference>
<name>A0ABP8KBQ4_9BACT</name>
<dbReference type="RefSeq" id="WP_345266361.1">
    <property type="nucleotide sequence ID" value="NZ_BAABHB010000003.1"/>
</dbReference>
<keyword evidence="4" id="KW-0808">Transferase</keyword>
<evidence type="ECO:0000256" key="2">
    <source>
        <dbReference type="ARBA" id="ARBA00037999"/>
    </source>
</evidence>
<dbReference type="PANTHER" id="PTHR30244:SF36">
    <property type="entry name" value="3-OXO-GLUCOSE-6-PHOSPHATE:GLUTAMATE AMINOTRANSFERASE"/>
    <property type="match status" value="1"/>
</dbReference>
<dbReference type="Pfam" id="PF01041">
    <property type="entry name" value="DegT_DnrJ_EryC1"/>
    <property type="match status" value="1"/>
</dbReference>
<keyword evidence="1 3" id="KW-0663">Pyridoxal phosphate</keyword>
<dbReference type="InterPro" id="IPR015424">
    <property type="entry name" value="PyrdxlP-dep_Trfase"/>
</dbReference>
<dbReference type="InterPro" id="IPR015421">
    <property type="entry name" value="PyrdxlP-dep_Trfase_major"/>
</dbReference>
<dbReference type="Gene3D" id="3.90.1150.10">
    <property type="entry name" value="Aspartate Aminotransferase, domain 1"/>
    <property type="match status" value="1"/>
</dbReference>
<comment type="similarity">
    <text evidence="2 3">Belongs to the DegT/DnrJ/EryC1 family.</text>
</comment>
<dbReference type="InterPro" id="IPR000653">
    <property type="entry name" value="DegT/StrS_aminotransferase"/>
</dbReference>
<organism evidence="4 5">
    <name type="scientific">Nibrella viscosa</name>
    <dbReference type="NCBI Taxonomy" id="1084524"/>
    <lineage>
        <taxon>Bacteria</taxon>
        <taxon>Pseudomonadati</taxon>
        <taxon>Bacteroidota</taxon>
        <taxon>Cytophagia</taxon>
        <taxon>Cytophagales</taxon>
        <taxon>Spirosomataceae</taxon>
        <taxon>Nibrella</taxon>
    </lineage>
</organism>
<dbReference type="InterPro" id="IPR015422">
    <property type="entry name" value="PyrdxlP-dep_Trfase_small"/>
</dbReference>
<keyword evidence="5" id="KW-1185">Reference proteome</keyword>
<evidence type="ECO:0000313" key="4">
    <source>
        <dbReference type="EMBL" id="GAA4403179.1"/>
    </source>
</evidence>